<dbReference type="Proteomes" id="UP000182121">
    <property type="component" value="Unassembled WGS sequence"/>
</dbReference>
<reference evidence="1 2" key="1">
    <citation type="submission" date="2016-10" db="EMBL/GenBank/DDBJ databases">
        <authorList>
            <person name="Varghese N."/>
            <person name="Submissions S."/>
        </authorList>
    </citation>
    <scope>NUCLEOTIDE SEQUENCE [LARGE SCALE GENOMIC DNA]</scope>
    <source>
        <strain evidence="1 2">NLAE-zl-C196</strain>
    </source>
</reference>
<evidence type="ECO:0000313" key="1">
    <source>
        <dbReference type="EMBL" id="SEU10695.1"/>
    </source>
</evidence>
<organism evidence="1 2">
    <name type="scientific">Enterocloster clostridioformis</name>
    <dbReference type="NCBI Taxonomy" id="1531"/>
    <lineage>
        <taxon>Bacteria</taxon>
        <taxon>Bacillati</taxon>
        <taxon>Bacillota</taxon>
        <taxon>Clostridia</taxon>
        <taxon>Lachnospirales</taxon>
        <taxon>Lachnospiraceae</taxon>
        <taxon>Enterocloster</taxon>
    </lineage>
</organism>
<sequence>MPKTRPLEITMKRRKIMACINSRKTLDGYGDEEMAKRAGMSPWTFSQRKRRPEEFSIQELWNMGIKVYLSDGEPKLPREDVLDIS</sequence>
<name>A0A1I0JKE9_9FIRM</name>
<protein>
    <submittedName>
        <fullName evidence="1">Uncharacterized protein</fullName>
    </submittedName>
</protein>
<dbReference type="EMBL" id="FOIO01000060">
    <property type="protein sequence ID" value="SEU10695.1"/>
    <property type="molecule type" value="Genomic_DNA"/>
</dbReference>
<dbReference type="RefSeq" id="WP_074664058.1">
    <property type="nucleotide sequence ID" value="NZ_FOIO01000060.1"/>
</dbReference>
<accession>A0A1I0JKE9</accession>
<comment type="caution">
    <text evidence="1">The sequence shown here is derived from an EMBL/GenBank/DDBJ whole genome shotgun (WGS) entry which is preliminary data.</text>
</comment>
<dbReference type="AlphaFoldDB" id="A0A1I0JKE9"/>
<evidence type="ECO:0000313" key="2">
    <source>
        <dbReference type="Proteomes" id="UP000182121"/>
    </source>
</evidence>
<proteinExistence type="predicted"/>
<gene>
    <name evidence="1" type="ORF">SAMN05216521_10602</name>
</gene>